<comment type="subcellular location">
    <subcellularLocation>
        <location evidence="1">Cell membrane</location>
        <topology evidence="1">Multi-pass membrane protein</topology>
    </subcellularLocation>
</comment>
<dbReference type="PROSITE" id="PS51371">
    <property type="entry name" value="CBS"/>
    <property type="match status" value="1"/>
</dbReference>
<dbReference type="InterPro" id="IPR051676">
    <property type="entry name" value="UPF0053_domain"/>
</dbReference>
<dbReference type="InterPro" id="IPR000644">
    <property type="entry name" value="CBS_dom"/>
</dbReference>
<feature type="transmembrane region" description="Helical" evidence="5">
    <location>
        <begin position="6"/>
        <end position="27"/>
    </location>
</feature>
<dbReference type="InterPro" id="IPR046342">
    <property type="entry name" value="CBS_dom_sf"/>
</dbReference>
<evidence type="ECO:0000256" key="5">
    <source>
        <dbReference type="SAM" id="Phobius"/>
    </source>
</evidence>
<dbReference type="PANTHER" id="PTHR43099">
    <property type="entry name" value="UPF0053 PROTEIN YRKA"/>
    <property type="match status" value="1"/>
</dbReference>
<keyword evidence="4 5" id="KW-1133">Transmembrane helix</keyword>
<evidence type="ECO:0000256" key="2">
    <source>
        <dbReference type="ARBA" id="ARBA00022475"/>
    </source>
</evidence>
<dbReference type="InterPro" id="IPR002550">
    <property type="entry name" value="CNNM"/>
</dbReference>
<feature type="transmembrane region" description="Helical" evidence="5">
    <location>
        <begin position="95"/>
        <end position="116"/>
    </location>
</feature>
<feature type="domain" description="CNNM transmembrane" evidence="7">
    <location>
        <begin position="1"/>
        <end position="202"/>
    </location>
</feature>
<dbReference type="Gene3D" id="3.10.580.10">
    <property type="entry name" value="CBS-domain"/>
    <property type="match status" value="1"/>
</dbReference>
<gene>
    <name evidence="8" type="ORF">ACFFNX_09270</name>
</gene>
<dbReference type="Pfam" id="PF01595">
    <property type="entry name" value="CNNM"/>
    <property type="match status" value="1"/>
</dbReference>
<reference evidence="8 9" key="1">
    <citation type="submission" date="2024-09" db="EMBL/GenBank/DDBJ databases">
        <authorList>
            <person name="Sun Q."/>
            <person name="Mori K."/>
        </authorList>
    </citation>
    <scope>NUCLEOTIDE SEQUENCE [LARGE SCALE GENOMIC DNA]</scope>
    <source>
        <strain evidence="8 9">TBRC 0563</strain>
    </source>
</reference>
<evidence type="ECO:0000256" key="1">
    <source>
        <dbReference type="ARBA" id="ARBA00004651"/>
    </source>
</evidence>
<evidence type="ECO:0000259" key="7">
    <source>
        <dbReference type="PROSITE" id="PS51846"/>
    </source>
</evidence>
<dbReference type="PROSITE" id="PS51846">
    <property type="entry name" value="CNNM"/>
    <property type="match status" value="1"/>
</dbReference>
<dbReference type="Pfam" id="PF00571">
    <property type="entry name" value="CBS"/>
    <property type="match status" value="1"/>
</dbReference>
<keyword evidence="9" id="KW-1185">Reference proteome</keyword>
<protein>
    <submittedName>
        <fullName evidence="8">Hemolysin family protein</fullName>
    </submittedName>
</protein>
<accession>A0ABV5YBH7</accession>
<dbReference type="Proteomes" id="UP001589627">
    <property type="component" value="Unassembled WGS sequence"/>
</dbReference>
<proteinExistence type="predicted"/>
<keyword evidence="3" id="KW-0129">CBS domain</keyword>
<comment type="caution">
    <text evidence="8">The sequence shown here is derived from an EMBL/GenBank/DDBJ whole genome shotgun (WGS) entry which is preliminary data.</text>
</comment>
<evidence type="ECO:0000259" key="6">
    <source>
        <dbReference type="PROSITE" id="PS51371"/>
    </source>
</evidence>
<evidence type="ECO:0000313" key="8">
    <source>
        <dbReference type="EMBL" id="MFB9832375.1"/>
    </source>
</evidence>
<organism evidence="8 9">
    <name type="scientific">Actinoallomurus acaciae</name>
    <dbReference type="NCBI Taxonomy" id="502577"/>
    <lineage>
        <taxon>Bacteria</taxon>
        <taxon>Bacillati</taxon>
        <taxon>Actinomycetota</taxon>
        <taxon>Actinomycetes</taxon>
        <taxon>Streptosporangiales</taxon>
        <taxon>Thermomonosporaceae</taxon>
        <taxon>Actinoallomurus</taxon>
    </lineage>
</organism>
<keyword evidence="4 5" id="KW-0812">Transmembrane</keyword>
<evidence type="ECO:0000256" key="4">
    <source>
        <dbReference type="PROSITE-ProRule" id="PRU01193"/>
    </source>
</evidence>
<dbReference type="SUPFAM" id="SSF54631">
    <property type="entry name" value="CBS-domain pair"/>
    <property type="match status" value="1"/>
</dbReference>
<feature type="transmembrane region" description="Helical" evidence="5">
    <location>
        <begin position="48"/>
        <end position="75"/>
    </location>
</feature>
<evidence type="ECO:0000256" key="3">
    <source>
        <dbReference type="PROSITE-ProRule" id="PRU00703"/>
    </source>
</evidence>
<evidence type="ECO:0000313" key="9">
    <source>
        <dbReference type="Proteomes" id="UP001589627"/>
    </source>
</evidence>
<sequence>MTSFVVTLLLLAGNAFFVAAEFAMVAARRRRLERAAARGSRPARTAVAAIDELSLMLAGAQLGITMCSLGLGAVTEPAFEHVLDPPLELLGTPEAWRHGIAFTVALAVVTFLHMVVGEMAPKSWAISHPERSALILAIPFRGFARIARPALAALNGVTTALLRLARVRPQAEADAHADPQRLSHLITESRRLGLIGRPEYDLLDRAITMYEATITHLLVPAAEVTTVPAEATSAQIRDASAAHGHTRLLVRADAHIEGVLHVRDAITGPGRRATDITHPVPTLAPDSTVLAALTAMRAARAQLAVVATPENPFMGLISLDDLLSDLLTANPH</sequence>
<name>A0ABV5YBH7_9ACTN</name>
<keyword evidence="4 5" id="KW-0472">Membrane</keyword>
<dbReference type="RefSeq" id="WP_378198106.1">
    <property type="nucleotide sequence ID" value="NZ_JBHLZP010000047.1"/>
</dbReference>
<dbReference type="EMBL" id="JBHLZP010000047">
    <property type="protein sequence ID" value="MFB9832375.1"/>
    <property type="molecule type" value="Genomic_DNA"/>
</dbReference>
<feature type="domain" description="CBS" evidence="6">
    <location>
        <begin position="276"/>
        <end position="332"/>
    </location>
</feature>
<dbReference type="PANTHER" id="PTHR43099:SF5">
    <property type="entry name" value="HLYC_CORC FAMILY TRANSPORTER"/>
    <property type="match status" value="1"/>
</dbReference>
<keyword evidence="2" id="KW-1003">Cell membrane</keyword>